<organism evidence="1">
    <name type="scientific">Anguilla anguilla</name>
    <name type="common">European freshwater eel</name>
    <name type="synonym">Muraena anguilla</name>
    <dbReference type="NCBI Taxonomy" id="7936"/>
    <lineage>
        <taxon>Eukaryota</taxon>
        <taxon>Metazoa</taxon>
        <taxon>Chordata</taxon>
        <taxon>Craniata</taxon>
        <taxon>Vertebrata</taxon>
        <taxon>Euteleostomi</taxon>
        <taxon>Actinopterygii</taxon>
        <taxon>Neopterygii</taxon>
        <taxon>Teleostei</taxon>
        <taxon>Anguilliformes</taxon>
        <taxon>Anguillidae</taxon>
        <taxon>Anguilla</taxon>
    </lineage>
</organism>
<name>A0A0E9X9S6_ANGAN</name>
<accession>A0A0E9X9S6</accession>
<dbReference type="EMBL" id="GBXM01009075">
    <property type="protein sequence ID" value="JAH99502.1"/>
    <property type="molecule type" value="Transcribed_RNA"/>
</dbReference>
<reference evidence="1" key="1">
    <citation type="submission" date="2014-11" db="EMBL/GenBank/DDBJ databases">
        <authorList>
            <person name="Amaro Gonzalez C."/>
        </authorList>
    </citation>
    <scope>NUCLEOTIDE SEQUENCE</scope>
</reference>
<protein>
    <submittedName>
        <fullName evidence="1">Uncharacterized protein</fullName>
    </submittedName>
</protein>
<evidence type="ECO:0000313" key="1">
    <source>
        <dbReference type="EMBL" id="JAH99502.1"/>
    </source>
</evidence>
<proteinExistence type="predicted"/>
<sequence length="16" mass="1801">MEASEKKTRGSFSSQK</sequence>
<reference evidence="1" key="2">
    <citation type="journal article" date="2015" name="Fish Shellfish Immunol.">
        <title>Early steps in the European eel (Anguilla anguilla)-Vibrio vulnificus interaction in the gills: Role of the RtxA13 toxin.</title>
        <authorList>
            <person name="Callol A."/>
            <person name="Pajuelo D."/>
            <person name="Ebbesson L."/>
            <person name="Teles M."/>
            <person name="MacKenzie S."/>
            <person name="Amaro C."/>
        </authorList>
    </citation>
    <scope>NUCLEOTIDE SEQUENCE</scope>
</reference>
<dbReference type="AlphaFoldDB" id="A0A0E9X9S6"/>